<comment type="subunit">
    <text evidence="3">Homodimer.</text>
</comment>
<dbReference type="HAMAP" id="MF_00068">
    <property type="entry name" value="MurQ"/>
    <property type="match status" value="1"/>
</dbReference>
<evidence type="ECO:0000256" key="3">
    <source>
        <dbReference type="HAMAP-Rule" id="MF_00068"/>
    </source>
</evidence>
<dbReference type="EC" id="4.2.1.126" evidence="3"/>
<dbReference type="GO" id="GO:0097173">
    <property type="term" value="P:N-acetylmuramic acid catabolic process"/>
    <property type="evidence" value="ECO:0007669"/>
    <property type="project" value="UniProtKB-UniPathway"/>
</dbReference>
<feature type="active site" evidence="3">
    <location>
        <position position="116"/>
    </location>
</feature>
<dbReference type="Gene3D" id="1.10.8.1080">
    <property type="match status" value="1"/>
</dbReference>
<dbReference type="InterPro" id="IPR001347">
    <property type="entry name" value="SIS_dom"/>
</dbReference>
<dbReference type="PROSITE" id="PS01272">
    <property type="entry name" value="GCKR"/>
    <property type="match status" value="1"/>
</dbReference>
<keyword evidence="1 3" id="KW-0456">Lyase</keyword>
<comment type="similarity">
    <text evidence="3">Belongs to the GCKR-like family. MurNAc-6-P etherase subfamily.</text>
</comment>
<gene>
    <name evidence="3" type="primary">murQ</name>
    <name evidence="5" type="ORF">CGZ93_14975</name>
</gene>
<dbReference type="RefSeq" id="WP_094364947.1">
    <property type="nucleotide sequence ID" value="NZ_NMVQ01000043.1"/>
</dbReference>
<name>A0A255GYK1_9ACTN</name>
<evidence type="ECO:0000313" key="5">
    <source>
        <dbReference type="EMBL" id="OYO18714.1"/>
    </source>
</evidence>
<dbReference type="GO" id="GO:0009254">
    <property type="term" value="P:peptidoglycan turnover"/>
    <property type="evidence" value="ECO:0007669"/>
    <property type="project" value="TreeGrafter"/>
</dbReference>
<reference evidence="5 6" key="1">
    <citation type="submission" date="2017-07" db="EMBL/GenBank/DDBJ databases">
        <title>Draft whole genome sequences of clinical Proprionibacteriaceae strains.</title>
        <authorList>
            <person name="Bernier A.-M."/>
            <person name="Bernard K."/>
            <person name="Domingo M.-C."/>
        </authorList>
    </citation>
    <scope>NUCLEOTIDE SEQUENCE [LARGE SCALE GENOMIC DNA]</scope>
    <source>
        <strain evidence="5 6">NML 130396</strain>
    </source>
</reference>
<dbReference type="EMBL" id="NMVQ01000043">
    <property type="protein sequence ID" value="OYO18714.1"/>
    <property type="molecule type" value="Genomic_DNA"/>
</dbReference>
<evidence type="ECO:0000256" key="1">
    <source>
        <dbReference type="ARBA" id="ARBA00023239"/>
    </source>
</evidence>
<evidence type="ECO:0000256" key="2">
    <source>
        <dbReference type="ARBA" id="ARBA00023277"/>
    </source>
</evidence>
<protein>
    <recommendedName>
        <fullName evidence="3">N-acetylmuramic acid 6-phosphate etherase</fullName>
        <shortName evidence="3">MurNAc-6-P etherase</shortName>
        <ecNumber evidence="3">4.2.1.126</ecNumber>
    </recommendedName>
    <alternativeName>
        <fullName evidence="3">N-acetylmuramic acid 6-phosphate hydrolase</fullName>
    </alternativeName>
    <alternativeName>
        <fullName evidence="3">N-acetylmuramic acid 6-phosphate lyase</fullName>
    </alternativeName>
</protein>
<dbReference type="InterPro" id="IPR046348">
    <property type="entry name" value="SIS_dom_sf"/>
</dbReference>
<dbReference type="Gene3D" id="3.40.50.10490">
    <property type="entry name" value="Glucose-6-phosphate isomerase like protein, domain 1"/>
    <property type="match status" value="1"/>
</dbReference>
<organism evidence="5 6">
    <name type="scientific">Enemella dayhoffiae</name>
    <dbReference type="NCBI Taxonomy" id="2016507"/>
    <lineage>
        <taxon>Bacteria</taxon>
        <taxon>Bacillati</taxon>
        <taxon>Actinomycetota</taxon>
        <taxon>Actinomycetes</taxon>
        <taxon>Propionibacteriales</taxon>
        <taxon>Propionibacteriaceae</taxon>
        <taxon>Enemella</taxon>
    </lineage>
</organism>
<feature type="domain" description="SIS" evidence="4">
    <location>
        <begin position="57"/>
        <end position="218"/>
    </location>
</feature>
<dbReference type="NCBIfam" id="NF003915">
    <property type="entry name" value="PRK05441.1"/>
    <property type="match status" value="1"/>
</dbReference>
<dbReference type="GO" id="GO:0016835">
    <property type="term" value="F:carbon-oxygen lyase activity"/>
    <property type="evidence" value="ECO:0007669"/>
    <property type="project" value="UniProtKB-UniRule"/>
</dbReference>
<dbReference type="GO" id="GO:0016803">
    <property type="term" value="F:ether hydrolase activity"/>
    <property type="evidence" value="ECO:0007669"/>
    <property type="project" value="TreeGrafter"/>
</dbReference>
<dbReference type="PANTHER" id="PTHR10088:SF4">
    <property type="entry name" value="GLUCOKINASE REGULATORY PROTEIN"/>
    <property type="match status" value="1"/>
</dbReference>
<dbReference type="AlphaFoldDB" id="A0A255GYK1"/>
<comment type="pathway">
    <text evidence="3">Amino-sugar metabolism; N-acetylmuramate degradation.</text>
</comment>
<evidence type="ECO:0000313" key="6">
    <source>
        <dbReference type="Proteomes" id="UP000216311"/>
    </source>
</evidence>
<dbReference type="SUPFAM" id="SSF53697">
    <property type="entry name" value="SIS domain"/>
    <property type="match status" value="1"/>
</dbReference>
<accession>A0A255GYK1</accession>
<comment type="catalytic activity">
    <reaction evidence="3">
        <text>N-acetyl-D-muramate 6-phosphate + H2O = N-acetyl-D-glucosamine 6-phosphate + (R)-lactate</text>
        <dbReference type="Rhea" id="RHEA:26410"/>
        <dbReference type="ChEBI" id="CHEBI:15377"/>
        <dbReference type="ChEBI" id="CHEBI:16004"/>
        <dbReference type="ChEBI" id="CHEBI:57513"/>
        <dbReference type="ChEBI" id="CHEBI:58722"/>
        <dbReference type="EC" id="4.2.1.126"/>
    </reaction>
</comment>
<dbReference type="Proteomes" id="UP000216311">
    <property type="component" value="Unassembled WGS sequence"/>
</dbReference>
<dbReference type="InterPro" id="IPR005488">
    <property type="entry name" value="Etherase_MurQ"/>
</dbReference>
<dbReference type="GO" id="GO:0097367">
    <property type="term" value="F:carbohydrate derivative binding"/>
    <property type="evidence" value="ECO:0007669"/>
    <property type="project" value="InterPro"/>
</dbReference>
<comment type="function">
    <text evidence="3">Specifically catalyzes the cleavage of the D-lactyl ether substituent of MurNAc 6-phosphate, producing GlcNAc 6-phosphate and D-lactate.</text>
</comment>
<comment type="caution">
    <text evidence="5">The sequence shown here is derived from an EMBL/GenBank/DDBJ whole genome shotgun (WGS) entry which is preliminary data.</text>
</comment>
<dbReference type="PROSITE" id="PS51464">
    <property type="entry name" value="SIS"/>
    <property type="match status" value="1"/>
</dbReference>
<feature type="active site" description="Proton donor" evidence="3">
    <location>
        <position position="85"/>
    </location>
</feature>
<dbReference type="OrthoDB" id="9813395at2"/>
<comment type="miscellaneous">
    <text evidence="3">A lyase-type mechanism (elimination/hydration) is suggested for the cleavage of the lactyl ether bond of MurNAc 6-phosphate, with the formation of an alpha,beta-unsaturated aldehyde intermediate with (E)-stereochemistry, followed by the syn addition of water to give product.</text>
</comment>
<keyword evidence="6" id="KW-1185">Reference proteome</keyword>
<sequence>MTNTPLTWSTEQVNPRSIDLDTKPTEEVVRSILAEDETVAAAVSAVGPQIARAVDLAVAALSAGGRIHYVGSGTSGRMGVLDAVELLPTYRVGDDKFTAHLAGGPGAMSLAVEGAEDDPEAGAAAVAEAGPNDLVIGLAASGRTPYVGGALAAARERGLPTVLIAANPNAPLAEHADVAVLADTGPEVITGSTRMKAASAQKMILNSLSTAAMVRLGKVYSNLMIDMMPTNEKLRARSVRMLVQGSGADEQRCAEVLAQAGGEVRLALTALLADVPVAAAREALAACPAAADRPGDPTGIRTAVQRLRDAARKTG</sequence>
<evidence type="ECO:0000259" key="4">
    <source>
        <dbReference type="PROSITE" id="PS51464"/>
    </source>
</evidence>
<dbReference type="PANTHER" id="PTHR10088">
    <property type="entry name" value="GLUCOKINASE REGULATORY PROTEIN"/>
    <property type="match status" value="1"/>
</dbReference>
<proteinExistence type="inferred from homology"/>
<dbReference type="NCBIfam" id="NF009222">
    <property type="entry name" value="PRK12570.1"/>
    <property type="match status" value="1"/>
</dbReference>
<dbReference type="UniPathway" id="UPA00342"/>
<keyword evidence="2 3" id="KW-0119">Carbohydrate metabolism</keyword>
<dbReference type="InterPro" id="IPR040190">
    <property type="entry name" value="MURQ/GCKR"/>
</dbReference>
<dbReference type="InterPro" id="IPR005486">
    <property type="entry name" value="Glucokinase_regulatory_CS"/>
</dbReference>
<dbReference type="Pfam" id="PF22645">
    <property type="entry name" value="GKRP_SIS_N"/>
    <property type="match status" value="1"/>
</dbReference>
<dbReference type="CDD" id="cd05007">
    <property type="entry name" value="SIS_Etherase"/>
    <property type="match status" value="1"/>
</dbReference>
<dbReference type="GO" id="GO:0046348">
    <property type="term" value="P:amino sugar catabolic process"/>
    <property type="evidence" value="ECO:0007669"/>
    <property type="project" value="InterPro"/>
</dbReference>